<gene>
    <name evidence="5" type="primary">PEX11B</name>
    <name evidence="5" type="ORF">CEXT_54091</name>
</gene>
<dbReference type="AlphaFoldDB" id="A0AAV4NQK2"/>
<proteinExistence type="predicted"/>
<keyword evidence="6" id="KW-1185">Reference proteome</keyword>
<evidence type="ECO:0000256" key="4">
    <source>
        <dbReference type="ARBA" id="ARBA00046271"/>
    </source>
</evidence>
<keyword evidence="1" id="KW-0962">Peroxisome biogenesis</keyword>
<sequence length="237" mass="27034">MDKLIKLNNQTSGRDKLFRLFQYSSKLIWGTLENKTTNKDLLKQLKELEYVLGTGRKLFRFGRGVDTLYAALSTLHLSDPTLRYTITFSKINMALYLITDHIIWLARAGLLDIDKAKWGKLSYKLWLFSIVMNLSRDFYELKQILRKSSCGSLKQEMQGKLTCKHNTILSKLNLYFNVLALHKDVVLDTIKNTCDVCLPLSQLGYLQISPKTVGLFGVISSMAGILPLLDSSYKLTP</sequence>
<accession>A0AAV4NQK2</accession>
<comment type="subcellular location">
    <subcellularLocation>
        <location evidence="4">Peroxisome membrane</location>
    </subcellularLocation>
</comment>
<keyword evidence="3" id="KW-0576">Peroxisome</keyword>
<keyword evidence="2" id="KW-0472">Membrane</keyword>
<dbReference type="GO" id="GO:0016559">
    <property type="term" value="P:peroxisome fission"/>
    <property type="evidence" value="ECO:0007669"/>
    <property type="project" value="InterPro"/>
</dbReference>
<evidence type="ECO:0000256" key="1">
    <source>
        <dbReference type="ARBA" id="ARBA00022593"/>
    </source>
</evidence>
<name>A0AAV4NQK2_CAEEX</name>
<dbReference type="GO" id="GO:0005778">
    <property type="term" value="C:peroxisomal membrane"/>
    <property type="evidence" value="ECO:0007669"/>
    <property type="project" value="UniProtKB-SubCell"/>
</dbReference>
<dbReference type="Pfam" id="PF05648">
    <property type="entry name" value="PEX11"/>
    <property type="match status" value="1"/>
</dbReference>
<dbReference type="Proteomes" id="UP001054945">
    <property type="component" value="Unassembled WGS sequence"/>
</dbReference>
<protein>
    <submittedName>
        <fullName evidence="5">Peroxisomal membrane protein 11B</fullName>
    </submittedName>
</protein>
<organism evidence="5 6">
    <name type="scientific">Caerostris extrusa</name>
    <name type="common">Bark spider</name>
    <name type="synonym">Caerostris bankana</name>
    <dbReference type="NCBI Taxonomy" id="172846"/>
    <lineage>
        <taxon>Eukaryota</taxon>
        <taxon>Metazoa</taxon>
        <taxon>Ecdysozoa</taxon>
        <taxon>Arthropoda</taxon>
        <taxon>Chelicerata</taxon>
        <taxon>Arachnida</taxon>
        <taxon>Araneae</taxon>
        <taxon>Araneomorphae</taxon>
        <taxon>Entelegynae</taxon>
        <taxon>Araneoidea</taxon>
        <taxon>Araneidae</taxon>
        <taxon>Caerostris</taxon>
    </lineage>
</organism>
<dbReference type="PANTHER" id="PTHR12652:SF50">
    <property type="entry name" value="PEROXIN 11"/>
    <property type="match status" value="1"/>
</dbReference>
<comment type="caution">
    <text evidence="5">The sequence shown here is derived from an EMBL/GenBank/DDBJ whole genome shotgun (WGS) entry which is preliminary data.</text>
</comment>
<dbReference type="InterPro" id="IPR008733">
    <property type="entry name" value="PEX11"/>
</dbReference>
<evidence type="ECO:0000256" key="3">
    <source>
        <dbReference type="ARBA" id="ARBA00023140"/>
    </source>
</evidence>
<dbReference type="PANTHER" id="PTHR12652">
    <property type="entry name" value="PEROXISOMAL BIOGENESIS FACTOR 11"/>
    <property type="match status" value="1"/>
</dbReference>
<dbReference type="EMBL" id="BPLR01003646">
    <property type="protein sequence ID" value="GIX87077.1"/>
    <property type="molecule type" value="Genomic_DNA"/>
</dbReference>
<evidence type="ECO:0000313" key="5">
    <source>
        <dbReference type="EMBL" id="GIX87077.1"/>
    </source>
</evidence>
<reference evidence="5 6" key="1">
    <citation type="submission" date="2021-06" db="EMBL/GenBank/DDBJ databases">
        <title>Caerostris extrusa draft genome.</title>
        <authorList>
            <person name="Kono N."/>
            <person name="Arakawa K."/>
        </authorList>
    </citation>
    <scope>NUCLEOTIDE SEQUENCE [LARGE SCALE GENOMIC DNA]</scope>
</reference>
<evidence type="ECO:0000313" key="6">
    <source>
        <dbReference type="Proteomes" id="UP001054945"/>
    </source>
</evidence>
<evidence type="ECO:0000256" key="2">
    <source>
        <dbReference type="ARBA" id="ARBA00023136"/>
    </source>
</evidence>